<dbReference type="PROSITE" id="PS50887">
    <property type="entry name" value="GGDEF"/>
    <property type="match status" value="1"/>
</dbReference>
<feature type="transmembrane region" description="Helical" evidence="5">
    <location>
        <begin position="12"/>
        <end position="31"/>
    </location>
</feature>
<dbReference type="InterPro" id="IPR035965">
    <property type="entry name" value="PAS-like_dom_sf"/>
</dbReference>
<evidence type="ECO:0000256" key="1">
    <source>
        <dbReference type="ARBA" id="ARBA00004370"/>
    </source>
</evidence>
<dbReference type="NCBIfam" id="TIGR00254">
    <property type="entry name" value="GGDEF"/>
    <property type="match status" value="1"/>
</dbReference>
<dbReference type="InterPro" id="IPR052163">
    <property type="entry name" value="DGC-Regulatory_Protein"/>
</dbReference>
<name>A0ABU2C8L2_9BURK</name>
<dbReference type="Gene3D" id="3.30.450.350">
    <property type="entry name" value="CHASE domain"/>
    <property type="match status" value="1"/>
</dbReference>
<dbReference type="SMART" id="SM00091">
    <property type="entry name" value="PAS"/>
    <property type="match status" value="1"/>
</dbReference>
<dbReference type="InterPro" id="IPR000160">
    <property type="entry name" value="GGDEF_dom"/>
</dbReference>
<comment type="subcellular location">
    <subcellularLocation>
        <location evidence="1">Membrane</location>
    </subcellularLocation>
</comment>
<dbReference type="Gene3D" id="3.30.450.20">
    <property type="entry name" value="PAS domain"/>
    <property type="match status" value="1"/>
</dbReference>
<sequence length="653" mass="71732">MILKYPDKWLKHLCGAALVFLLSLGTTYWLWHYESRNAVIDQRSRDDANVQAFAERVEQRMRAQEQVLRGVQGLFAAAQPVGREAFTRYVDALQLGADVAGLEGLGWAPLMDGAERANHVVDMHALGYRGYDIRPDGERKFMAPLVQLEPAIAFDVRTLGYDFWADPTRRAAMERARDSGRAAITGKLTQLVETGARPQASFVMFVPIYHHDAPTDTLEARRANLLGWVVAPCRMDVWMAGLPDHAGNAVAVRIFDGIELSGSSLMFDSNPPPNGGEQPAAGTLEYIQVAGQTWTLAVVPQVTEGGPRIRNNAQIIARNGVVLSVLLALLTWVLITDRARTMVVATHMTAELRETKEHFELIFDSSPDGMVITQQADGLIIDINKGFTAMTGYERSDVVSRSIGALPIWKTPEDRRRYRNELAEHQFCENLEVALVSKAGQNIVGILSAQPATFKGVACFVGVIRDITGRKAIEDRMAHMAQHDTLTGLPNRALFDDRLKQAISQANRNRGHLALLYVDLDHFKPVNDTLGHAAGDVLLKAVAQRMHDCVRASDTVARIGGDEFVVLLPTVQDAADALSVAEKIRVALNQSFLVAPGQMAYISSSTGVAIYPEHGLDEIQLAKNADSAMYRSKQHGRDQVTLFGAEDPVEADA</sequence>
<dbReference type="PANTHER" id="PTHR46663:SF3">
    <property type="entry name" value="SLL0267 PROTEIN"/>
    <property type="match status" value="1"/>
</dbReference>
<accession>A0ABU2C8L2</accession>
<dbReference type="SMART" id="SM01079">
    <property type="entry name" value="CHASE"/>
    <property type="match status" value="1"/>
</dbReference>
<feature type="domain" description="PAS" evidence="6">
    <location>
        <begin position="355"/>
        <end position="422"/>
    </location>
</feature>
<dbReference type="PROSITE" id="PS50112">
    <property type="entry name" value="PAS"/>
    <property type="match status" value="1"/>
</dbReference>
<feature type="domain" description="GGDEF" evidence="8">
    <location>
        <begin position="511"/>
        <end position="645"/>
    </location>
</feature>
<keyword evidence="2 5" id="KW-0812">Transmembrane</keyword>
<dbReference type="Pfam" id="PF00990">
    <property type="entry name" value="GGDEF"/>
    <property type="match status" value="1"/>
</dbReference>
<dbReference type="InterPro" id="IPR029787">
    <property type="entry name" value="Nucleotide_cyclase"/>
</dbReference>
<gene>
    <name evidence="9" type="ORF">J2X19_002347</name>
</gene>
<dbReference type="NCBIfam" id="TIGR00229">
    <property type="entry name" value="sensory_box"/>
    <property type="match status" value="1"/>
</dbReference>
<dbReference type="Gene3D" id="3.30.70.270">
    <property type="match status" value="1"/>
</dbReference>
<dbReference type="CDD" id="cd01949">
    <property type="entry name" value="GGDEF"/>
    <property type="match status" value="1"/>
</dbReference>
<dbReference type="InterPro" id="IPR042240">
    <property type="entry name" value="CHASE_sf"/>
</dbReference>
<organism evidence="9 10">
    <name type="scientific">Rhodoferax ferrireducens</name>
    <dbReference type="NCBI Taxonomy" id="192843"/>
    <lineage>
        <taxon>Bacteria</taxon>
        <taxon>Pseudomonadati</taxon>
        <taxon>Pseudomonadota</taxon>
        <taxon>Betaproteobacteria</taxon>
        <taxon>Burkholderiales</taxon>
        <taxon>Comamonadaceae</taxon>
        <taxon>Rhodoferax</taxon>
    </lineage>
</organism>
<dbReference type="Pfam" id="PF03924">
    <property type="entry name" value="CHASE"/>
    <property type="match status" value="1"/>
</dbReference>
<dbReference type="CDD" id="cd00130">
    <property type="entry name" value="PAS"/>
    <property type="match status" value="1"/>
</dbReference>
<reference evidence="9 10" key="1">
    <citation type="submission" date="2023-07" db="EMBL/GenBank/DDBJ databases">
        <title>Sorghum-associated microbial communities from plants grown in Nebraska, USA.</title>
        <authorList>
            <person name="Schachtman D."/>
        </authorList>
    </citation>
    <scope>NUCLEOTIDE SEQUENCE [LARGE SCALE GENOMIC DNA]</scope>
    <source>
        <strain evidence="9 10">BE313</strain>
    </source>
</reference>
<evidence type="ECO:0000256" key="3">
    <source>
        <dbReference type="ARBA" id="ARBA00022989"/>
    </source>
</evidence>
<dbReference type="InterPro" id="IPR043128">
    <property type="entry name" value="Rev_trsase/Diguanyl_cyclase"/>
</dbReference>
<dbReference type="PANTHER" id="PTHR46663">
    <property type="entry name" value="DIGUANYLATE CYCLASE DGCT-RELATED"/>
    <property type="match status" value="1"/>
</dbReference>
<dbReference type="SMART" id="SM00267">
    <property type="entry name" value="GGDEF"/>
    <property type="match status" value="1"/>
</dbReference>
<dbReference type="InterPro" id="IPR006189">
    <property type="entry name" value="CHASE_dom"/>
</dbReference>
<protein>
    <submittedName>
        <fullName evidence="9">Diguanylate cyclase (GGDEF)-like protein/PAS domain S-box-containing protein</fullName>
    </submittedName>
</protein>
<dbReference type="RefSeq" id="WP_310373275.1">
    <property type="nucleotide sequence ID" value="NZ_JAVDXT010000002.1"/>
</dbReference>
<keyword evidence="10" id="KW-1185">Reference proteome</keyword>
<keyword evidence="4 5" id="KW-0472">Membrane</keyword>
<evidence type="ECO:0000259" key="6">
    <source>
        <dbReference type="PROSITE" id="PS50112"/>
    </source>
</evidence>
<evidence type="ECO:0000313" key="10">
    <source>
        <dbReference type="Proteomes" id="UP001180487"/>
    </source>
</evidence>
<dbReference type="Pfam" id="PF13426">
    <property type="entry name" value="PAS_9"/>
    <property type="match status" value="1"/>
</dbReference>
<feature type="domain" description="CHASE" evidence="7">
    <location>
        <begin position="143"/>
        <end position="297"/>
    </location>
</feature>
<evidence type="ECO:0000256" key="4">
    <source>
        <dbReference type="ARBA" id="ARBA00023136"/>
    </source>
</evidence>
<evidence type="ECO:0000256" key="2">
    <source>
        <dbReference type="ARBA" id="ARBA00022692"/>
    </source>
</evidence>
<dbReference type="Proteomes" id="UP001180487">
    <property type="component" value="Unassembled WGS sequence"/>
</dbReference>
<dbReference type="PROSITE" id="PS50839">
    <property type="entry name" value="CHASE"/>
    <property type="match status" value="1"/>
</dbReference>
<evidence type="ECO:0000313" key="9">
    <source>
        <dbReference type="EMBL" id="MDR7377668.1"/>
    </source>
</evidence>
<dbReference type="EMBL" id="JAVDXT010000002">
    <property type="protein sequence ID" value="MDR7377668.1"/>
    <property type="molecule type" value="Genomic_DNA"/>
</dbReference>
<comment type="caution">
    <text evidence="9">The sequence shown here is derived from an EMBL/GenBank/DDBJ whole genome shotgun (WGS) entry which is preliminary data.</text>
</comment>
<dbReference type="SUPFAM" id="SSF55785">
    <property type="entry name" value="PYP-like sensor domain (PAS domain)"/>
    <property type="match status" value="1"/>
</dbReference>
<proteinExistence type="predicted"/>
<evidence type="ECO:0000259" key="7">
    <source>
        <dbReference type="PROSITE" id="PS50839"/>
    </source>
</evidence>
<dbReference type="SUPFAM" id="SSF55073">
    <property type="entry name" value="Nucleotide cyclase"/>
    <property type="match status" value="1"/>
</dbReference>
<evidence type="ECO:0000256" key="5">
    <source>
        <dbReference type="SAM" id="Phobius"/>
    </source>
</evidence>
<dbReference type="InterPro" id="IPR000014">
    <property type="entry name" value="PAS"/>
</dbReference>
<keyword evidence="3 5" id="KW-1133">Transmembrane helix</keyword>
<evidence type="ECO:0000259" key="8">
    <source>
        <dbReference type="PROSITE" id="PS50887"/>
    </source>
</evidence>